<dbReference type="KEGG" id="tbg:TbgDal_II300"/>
<gene>
    <name evidence="1" type="ORF">TbgDal_II300</name>
</gene>
<dbReference type="VEuPathDB" id="TriTrypDB:Tbg.972.2.300"/>
<evidence type="ECO:0000313" key="1">
    <source>
        <dbReference type="EMBL" id="CBH09321.1"/>
    </source>
</evidence>
<dbReference type="GeneID" id="23858699"/>
<sequence length="205" mass="23206">MSLGSALAPTHNVLVCHSPELPPQQVRCVAECYGVVLDISSYHLVDNTDFVSIVQYRDPESVVLCYESLKAHMSQKGSPVKKVAWVHAKATSEILHKSYIRCPYKEEDTAPTNHAHGFLVAYLGELEDTVRSQFLCSVKADTNAVDFFVDTEYKGRCFLHYPTVEAAEETRRGFSMCHPSLRRAIHHCDEADYFNARKKQLQVDR</sequence>
<dbReference type="OrthoDB" id="243516at2759"/>
<reference evidence="2" key="1">
    <citation type="journal article" date="2010" name="PLoS Negl. Trop. Dis.">
        <title>The genome sequence of Trypanosoma brucei gambiense, causative agent of chronic human african trypanosomiasis.</title>
        <authorList>
            <person name="Jackson A.P."/>
            <person name="Sanders M."/>
            <person name="Berry A."/>
            <person name="McQuillan J."/>
            <person name="Aslett M.A."/>
            <person name="Quail M.A."/>
            <person name="Chukualim B."/>
            <person name="Capewell P."/>
            <person name="MacLeod A."/>
            <person name="Melville S.E."/>
            <person name="Gibson W."/>
            <person name="Barry J.D."/>
            <person name="Berriman M."/>
            <person name="Hertz-Fowler C."/>
        </authorList>
    </citation>
    <scope>NUCLEOTIDE SEQUENCE [LARGE SCALE GENOMIC DNA]</scope>
    <source>
        <strain evidence="2">MHOM/CI/86/DAL972</strain>
    </source>
</reference>
<organism evidence="1 2">
    <name type="scientific">Trypanosoma brucei gambiense (strain MHOM/CI/86/DAL972)</name>
    <dbReference type="NCBI Taxonomy" id="679716"/>
    <lineage>
        <taxon>Eukaryota</taxon>
        <taxon>Discoba</taxon>
        <taxon>Euglenozoa</taxon>
        <taxon>Kinetoplastea</taxon>
        <taxon>Metakinetoplastina</taxon>
        <taxon>Trypanosomatida</taxon>
        <taxon>Trypanosomatidae</taxon>
        <taxon>Trypanosoma</taxon>
    </lineage>
</organism>
<protein>
    <submittedName>
        <fullName evidence="1">Uncharacterized protein</fullName>
    </submittedName>
</protein>
<dbReference type="EMBL" id="FN554965">
    <property type="protein sequence ID" value="CBH09321.1"/>
    <property type="molecule type" value="Genomic_DNA"/>
</dbReference>
<dbReference type="Proteomes" id="UP000002316">
    <property type="component" value="Chromosome 2"/>
</dbReference>
<name>C9ZIV5_TRYB9</name>
<accession>C9ZIV5</accession>
<proteinExistence type="predicted"/>
<dbReference type="RefSeq" id="XP_011771629.1">
    <property type="nucleotide sequence ID" value="XM_011773327.1"/>
</dbReference>
<dbReference type="AlphaFoldDB" id="C9ZIV5"/>
<evidence type="ECO:0000313" key="2">
    <source>
        <dbReference type="Proteomes" id="UP000002316"/>
    </source>
</evidence>